<feature type="domain" description="Lon N-terminal" evidence="15">
    <location>
        <begin position="172"/>
        <end position="404"/>
    </location>
</feature>
<name>H2YDD6_CIOSA</name>
<comment type="function">
    <text evidence="12">Substrate recognition component of a DCX (DDB1-CUL4-X-box) E3 protein ligase complex that mediates the ubiquitination and subsequent proteasomal degradation of target proteins. Has an essential role in mediating growth by negatively regulating insulin signaling. It also has a role in maintaining presynaptic function in the neuromuscular junction synapses of third-instar larvae.</text>
</comment>
<evidence type="ECO:0000259" key="15">
    <source>
        <dbReference type="PROSITE" id="PS51787"/>
    </source>
</evidence>
<dbReference type="UniPathway" id="UPA00143"/>
<evidence type="ECO:0000256" key="8">
    <source>
        <dbReference type="ARBA" id="ARBA00022786"/>
    </source>
</evidence>
<dbReference type="GO" id="GO:0005737">
    <property type="term" value="C:cytoplasm"/>
    <property type="evidence" value="ECO:0007669"/>
    <property type="project" value="UniProtKB-SubCell"/>
</dbReference>
<dbReference type="FunCoup" id="H2YDD6">
    <property type="interactions" value="161"/>
</dbReference>
<dbReference type="PANTHER" id="PTHR14255">
    <property type="entry name" value="CEREBLON"/>
    <property type="match status" value="1"/>
</dbReference>
<evidence type="ECO:0000256" key="9">
    <source>
        <dbReference type="ARBA" id="ARBA00022833"/>
    </source>
</evidence>
<dbReference type="GO" id="GO:0016567">
    <property type="term" value="P:protein ubiquitination"/>
    <property type="evidence" value="ECO:0007669"/>
    <property type="project" value="UniProtKB-UniPathway"/>
</dbReference>
<evidence type="ECO:0000313" key="17">
    <source>
        <dbReference type="Ensembl" id="ENSCSAVP00000003334.1"/>
    </source>
</evidence>
<dbReference type="Pfam" id="PF02190">
    <property type="entry name" value="LON_substr_bdg"/>
    <property type="match status" value="1"/>
</dbReference>
<dbReference type="Pfam" id="PF03226">
    <property type="entry name" value="Yippee-Mis18"/>
    <property type="match status" value="1"/>
</dbReference>
<evidence type="ECO:0000256" key="6">
    <source>
        <dbReference type="ARBA" id="ARBA00022490"/>
    </source>
</evidence>
<evidence type="ECO:0000256" key="4">
    <source>
        <dbReference type="ARBA" id="ARBA00005293"/>
    </source>
</evidence>
<dbReference type="GeneTree" id="ENSGT00390000016404"/>
<keyword evidence="7" id="KW-0479">Metal-binding</keyword>
<dbReference type="InterPro" id="IPR004910">
    <property type="entry name" value="Yippee/Mis18/Cereblon"/>
</dbReference>
<sequence length="511" mass="58934">MESDSNDVELQDQDQNVDTVQNGAANDAQIDQLEGNDEAEQQNDVGVDVTDHHEESDSSEEGDVPDPEEESSEEEEDNAIGVGRWRNILMHIRGGGHFPRFQNVGRWRGWIERQLRRNIDNSDPEDEDETNKITTPTNITYDQNLPTSHSYLGEMEDCSGVPYQKEDSYITMPIMYVSDFVLIPGQTLPLQITRFNEVSMIQRVIDQEDKTFGVLTKKPGLEMETTKPTNLYDFGCTAEIRSFRETNEHEITQLRIVAVGRQRFQVMEKRTQIDGNVLAKVKIISDAEHPSLNRNLGFCKNCHGKSIKGKESWAQLRRESWVTAWPPWVHRMYDVDFLRFEIFKELKEWNGRLVESQCPDSATDFSFWVVTMIPLTVERRLFLLQLHSAIQRLRCELNMLRKSTTLHCSYCSLRIADRKEVFSMSFSGPMAAYVNPGGVHETLTLYKTTNLEHVGRRTTEHSWFPGYAWTICECRRCRQHIGWKFTASDSHLVPQKFWGLTRSALSPQVAD</sequence>
<dbReference type="GO" id="GO:0031464">
    <property type="term" value="C:Cul4A-RING E3 ubiquitin ligase complex"/>
    <property type="evidence" value="ECO:0007669"/>
    <property type="project" value="TreeGrafter"/>
</dbReference>
<keyword evidence="6" id="KW-0963">Cytoplasm</keyword>
<comment type="subcellular location">
    <subcellularLocation>
        <location evidence="2">Cytoplasm</location>
    </subcellularLocation>
    <subcellularLocation>
        <location evidence="1">Nucleus</location>
    </subcellularLocation>
</comment>
<feature type="compositionally biased region" description="Low complexity" evidence="14">
    <location>
        <begin position="13"/>
        <end position="22"/>
    </location>
</feature>
<reference evidence="17" key="3">
    <citation type="submission" date="2025-09" db="UniProtKB">
        <authorList>
            <consortium name="Ensembl"/>
        </authorList>
    </citation>
    <scope>IDENTIFICATION</scope>
</reference>
<dbReference type="HOGENOM" id="CLU_025648_1_0_1"/>
<evidence type="ECO:0000259" key="16">
    <source>
        <dbReference type="PROSITE" id="PS51788"/>
    </source>
</evidence>
<comment type="subunit">
    <text evidence="13">Likely a component of a DCX (DDB1-CUL4-X-box) protein ligase complex. May interact with pic/DDB1.</text>
</comment>
<reference evidence="18" key="1">
    <citation type="submission" date="2003-08" db="EMBL/GenBank/DDBJ databases">
        <authorList>
            <person name="Birren B."/>
            <person name="Nusbaum C."/>
            <person name="Abebe A."/>
            <person name="Abouelleil A."/>
            <person name="Adekoya E."/>
            <person name="Ait-zahra M."/>
            <person name="Allen N."/>
            <person name="Allen T."/>
            <person name="An P."/>
            <person name="Anderson M."/>
            <person name="Anderson S."/>
            <person name="Arachchi H."/>
            <person name="Armbruster J."/>
            <person name="Bachantsang P."/>
            <person name="Baldwin J."/>
            <person name="Barry A."/>
            <person name="Bayul T."/>
            <person name="Blitshsteyn B."/>
            <person name="Bloom T."/>
            <person name="Blye J."/>
            <person name="Boguslavskiy L."/>
            <person name="Borowsky M."/>
            <person name="Boukhgalter B."/>
            <person name="Brunache A."/>
            <person name="Butler J."/>
            <person name="Calixte N."/>
            <person name="Calvo S."/>
            <person name="Camarata J."/>
            <person name="Campo K."/>
            <person name="Chang J."/>
            <person name="Cheshatsang Y."/>
            <person name="Citroen M."/>
            <person name="Collymore A."/>
            <person name="Considine T."/>
            <person name="Cook A."/>
            <person name="Cooke P."/>
            <person name="Corum B."/>
            <person name="Cuomo C."/>
            <person name="David R."/>
            <person name="Dawoe T."/>
            <person name="Degray S."/>
            <person name="Dodge S."/>
            <person name="Dooley K."/>
            <person name="Dorje P."/>
            <person name="Dorjee K."/>
            <person name="Dorris L."/>
            <person name="Duffey N."/>
            <person name="Dupes A."/>
            <person name="Elkins T."/>
            <person name="Engels R."/>
            <person name="Erickson J."/>
            <person name="Farina A."/>
            <person name="Faro S."/>
            <person name="Ferreira P."/>
            <person name="Fischer H."/>
            <person name="Fitzgerald M."/>
            <person name="Foley K."/>
            <person name="Gage D."/>
            <person name="Galagan J."/>
            <person name="Gearin G."/>
            <person name="Gnerre S."/>
            <person name="Gnirke A."/>
            <person name="Goyette A."/>
            <person name="Graham J."/>
            <person name="Grandbois E."/>
            <person name="Gyaltsen K."/>
            <person name="Hafez N."/>
            <person name="Hagopian D."/>
            <person name="Hagos B."/>
            <person name="Hall J."/>
            <person name="Hatcher B."/>
            <person name="Heller A."/>
            <person name="Higgins H."/>
            <person name="Honan T."/>
            <person name="Horn A."/>
            <person name="Houde N."/>
            <person name="Hughes L."/>
            <person name="Hulme W."/>
            <person name="Husby E."/>
            <person name="Iliev I."/>
            <person name="Jaffe D."/>
            <person name="Jones C."/>
            <person name="Kamal M."/>
            <person name="Kamat A."/>
            <person name="Kamvysselis M."/>
            <person name="Karlsson E."/>
            <person name="Kells C."/>
            <person name="Kieu A."/>
            <person name="Kisner P."/>
            <person name="Kodira C."/>
            <person name="Kulbokas E."/>
            <person name="Labutti K."/>
            <person name="Lama D."/>
            <person name="Landers T."/>
            <person name="Leger J."/>
            <person name="Levine S."/>
            <person name="Lewis D."/>
            <person name="Lewis T."/>
            <person name="Lindblad-toh K."/>
            <person name="Liu X."/>
            <person name="Lokyitsang T."/>
            <person name="Lokyitsang Y."/>
            <person name="Lucien O."/>
            <person name="Lui A."/>
            <person name="Ma L.J."/>
            <person name="Mabbitt R."/>
            <person name="Macdonald J."/>
            <person name="Maclean C."/>
            <person name="Major J."/>
            <person name="Manning J."/>
            <person name="Marabella R."/>
            <person name="Maru K."/>
            <person name="Matthews C."/>
            <person name="Mauceli E."/>
            <person name="Mccarthy M."/>
            <person name="Mcdonough S."/>
            <person name="Mcghee T."/>
            <person name="Meldrim J."/>
            <person name="Meneus L."/>
            <person name="Mesirov J."/>
            <person name="Mihalev A."/>
            <person name="Mihova T."/>
            <person name="Mikkelsen T."/>
            <person name="Mlenga V."/>
            <person name="Moru K."/>
            <person name="Mozes J."/>
            <person name="Mulrain L."/>
            <person name="Munson G."/>
            <person name="Naylor J."/>
            <person name="Newes C."/>
            <person name="Nguyen C."/>
            <person name="Nguyen N."/>
            <person name="Nguyen T."/>
            <person name="Nicol R."/>
            <person name="Nielsen C."/>
            <person name="Nizzari M."/>
            <person name="Norbu C."/>
            <person name="Norbu N."/>
            <person name="O'donnell P."/>
            <person name="Okoawo O."/>
            <person name="O'leary S."/>
            <person name="Omotosho B."/>
            <person name="O'neill K."/>
            <person name="Osman S."/>
            <person name="Parker S."/>
            <person name="Perrin D."/>
            <person name="Phunkhang P."/>
            <person name="Piqani B."/>
            <person name="Purcell S."/>
            <person name="Rachupka T."/>
            <person name="Ramasamy U."/>
            <person name="Rameau R."/>
            <person name="Ray V."/>
            <person name="Raymond C."/>
            <person name="Retta R."/>
            <person name="Richardson S."/>
            <person name="Rise C."/>
            <person name="Rodriguez J."/>
            <person name="Rogers J."/>
            <person name="Rogov P."/>
            <person name="Rutman M."/>
            <person name="Schupbach R."/>
            <person name="Seaman C."/>
            <person name="Settipalli S."/>
            <person name="Sharpe T."/>
            <person name="Sheridan J."/>
            <person name="Sherpa N."/>
            <person name="Shi J."/>
            <person name="Smirnov S."/>
            <person name="Smith C."/>
            <person name="Sougnez C."/>
            <person name="Spencer B."/>
            <person name="Stalker J."/>
            <person name="Stange-thomann N."/>
            <person name="Stavropoulos S."/>
            <person name="Stetson K."/>
            <person name="Stone C."/>
            <person name="Stone S."/>
            <person name="Stubbs M."/>
            <person name="Talamas J."/>
            <person name="Tchuinga P."/>
            <person name="Tenzing P."/>
            <person name="Tesfaye S."/>
            <person name="Theodore J."/>
            <person name="Thoulutsang Y."/>
            <person name="Topham K."/>
            <person name="Towey S."/>
            <person name="Tsamla T."/>
            <person name="Tsomo N."/>
            <person name="Vallee D."/>
            <person name="Vassiliev H."/>
            <person name="Venkataraman V."/>
            <person name="Vinson J."/>
            <person name="Vo A."/>
            <person name="Wade C."/>
            <person name="Wang S."/>
            <person name="Wangchuk T."/>
            <person name="Wangdi T."/>
            <person name="Whittaker C."/>
            <person name="Wilkinson J."/>
            <person name="Wu Y."/>
            <person name="Wyman D."/>
            <person name="Yadav S."/>
            <person name="Yang S."/>
            <person name="Yang X."/>
            <person name="Yeager S."/>
            <person name="Yee E."/>
            <person name="Young G."/>
            <person name="Zainoun J."/>
            <person name="Zembeck L."/>
            <person name="Zimmer A."/>
            <person name="Zody M."/>
            <person name="Lander E."/>
        </authorList>
    </citation>
    <scope>NUCLEOTIDE SEQUENCE [LARGE SCALE GENOMIC DNA]</scope>
</reference>
<keyword evidence="9" id="KW-0862">Zinc</keyword>
<evidence type="ECO:0000313" key="18">
    <source>
        <dbReference type="Proteomes" id="UP000007875"/>
    </source>
</evidence>
<evidence type="ECO:0000256" key="2">
    <source>
        <dbReference type="ARBA" id="ARBA00004496"/>
    </source>
</evidence>
<dbReference type="Proteomes" id="UP000007875">
    <property type="component" value="Unassembled WGS sequence"/>
</dbReference>
<feature type="compositionally biased region" description="Acidic residues" evidence="14">
    <location>
        <begin position="57"/>
        <end position="78"/>
    </location>
</feature>
<feature type="region of interest" description="Disordered" evidence="14">
    <location>
        <begin position="1"/>
        <end position="81"/>
    </location>
</feature>
<dbReference type="FunFam" id="2.170.150.20:FF:000005">
    <property type="entry name" value="Blast:Protein cereblon homolog"/>
    <property type="match status" value="1"/>
</dbReference>
<evidence type="ECO:0000256" key="14">
    <source>
        <dbReference type="SAM" id="MobiDB-lite"/>
    </source>
</evidence>
<dbReference type="SMART" id="SM00464">
    <property type="entry name" value="LON"/>
    <property type="match status" value="1"/>
</dbReference>
<comment type="pathway">
    <text evidence="3">Protein modification; protein ubiquitination.</text>
</comment>
<dbReference type="InterPro" id="IPR003111">
    <property type="entry name" value="Lon_prtase_N"/>
</dbReference>
<dbReference type="Gene3D" id="2.30.130.40">
    <property type="entry name" value="LON domain-like"/>
    <property type="match status" value="1"/>
</dbReference>
<dbReference type="STRING" id="51511.ENSCSAVP00000003334"/>
<evidence type="ECO:0000256" key="10">
    <source>
        <dbReference type="ARBA" id="ARBA00023242"/>
    </source>
</evidence>
<accession>H2YDD6</accession>
<protein>
    <recommendedName>
        <fullName evidence="5">Protein cereblon</fullName>
    </recommendedName>
    <alternativeName>
        <fullName evidence="11">Protein ohgata</fullName>
    </alternativeName>
</protein>
<dbReference type="Ensembl" id="ENSCSAVT00000003385.1">
    <property type="protein sequence ID" value="ENSCSAVP00000003334.1"/>
    <property type="gene ID" value="ENSCSAVG00000001988.1"/>
</dbReference>
<dbReference type="eggNOG" id="KOG1400">
    <property type="taxonomic scope" value="Eukaryota"/>
</dbReference>
<evidence type="ECO:0000256" key="13">
    <source>
        <dbReference type="ARBA" id="ARBA00046796"/>
    </source>
</evidence>
<dbReference type="InterPro" id="IPR046336">
    <property type="entry name" value="Lon_prtase_N_sf"/>
</dbReference>
<dbReference type="CDD" id="cd15777">
    <property type="entry name" value="CRBN_C_like"/>
    <property type="match status" value="1"/>
</dbReference>
<dbReference type="AlphaFoldDB" id="H2YDD6"/>
<dbReference type="InterPro" id="IPR015947">
    <property type="entry name" value="PUA-like_sf"/>
</dbReference>
<dbReference type="GO" id="GO:0005634">
    <property type="term" value="C:nucleus"/>
    <property type="evidence" value="ECO:0007669"/>
    <property type="project" value="UniProtKB-SubCell"/>
</dbReference>
<keyword evidence="18" id="KW-1185">Reference proteome</keyword>
<comment type="similarity">
    <text evidence="4">Belongs to the CRBN family.</text>
</comment>
<dbReference type="InterPro" id="IPR034750">
    <property type="entry name" value="CULT"/>
</dbReference>
<keyword evidence="10" id="KW-0539">Nucleus</keyword>
<dbReference type="InParanoid" id="H2YDD6"/>
<dbReference type="GO" id="GO:0046872">
    <property type="term" value="F:metal ion binding"/>
    <property type="evidence" value="ECO:0007669"/>
    <property type="project" value="UniProtKB-KW"/>
</dbReference>
<feature type="domain" description="CULT" evidence="16">
    <location>
        <begin position="403"/>
        <end position="509"/>
    </location>
</feature>
<dbReference type="PANTHER" id="PTHR14255:SF4">
    <property type="entry name" value="PROTEIN CEREBLON"/>
    <property type="match status" value="1"/>
</dbReference>
<organism evidence="17 18">
    <name type="scientific">Ciona savignyi</name>
    <name type="common">Pacific transparent sea squirt</name>
    <dbReference type="NCBI Taxonomy" id="51511"/>
    <lineage>
        <taxon>Eukaryota</taxon>
        <taxon>Metazoa</taxon>
        <taxon>Chordata</taxon>
        <taxon>Tunicata</taxon>
        <taxon>Ascidiacea</taxon>
        <taxon>Phlebobranchia</taxon>
        <taxon>Cionidae</taxon>
        <taxon>Ciona</taxon>
    </lineage>
</organism>
<keyword evidence="8" id="KW-0833">Ubl conjugation pathway</keyword>
<evidence type="ECO:0000256" key="1">
    <source>
        <dbReference type="ARBA" id="ARBA00004123"/>
    </source>
</evidence>
<dbReference type="Gene3D" id="2.170.150.20">
    <property type="entry name" value="Peptide methionine sulfoxide reductase"/>
    <property type="match status" value="1"/>
</dbReference>
<evidence type="ECO:0000256" key="11">
    <source>
        <dbReference type="ARBA" id="ARBA00030079"/>
    </source>
</evidence>
<evidence type="ECO:0000256" key="5">
    <source>
        <dbReference type="ARBA" id="ARBA00014394"/>
    </source>
</evidence>
<dbReference type="Gene3D" id="1.20.58.1480">
    <property type="match status" value="1"/>
</dbReference>
<reference evidence="17" key="2">
    <citation type="submission" date="2025-08" db="UniProtKB">
        <authorList>
            <consortium name="Ensembl"/>
        </authorList>
    </citation>
    <scope>IDENTIFICATION</scope>
</reference>
<dbReference type="PROSITE" id="PS51788">
    <property type="entry name" value="CULT"/>
    <property type="match status" value="1"/>
</dbReference>
<proteinExistence type="inferred from homology"/>
<feature type="compositionally biased region" description="Acidic residues" evidence="14">
    <location>
        <begin position="1"/>
        <end position="12"/>
    </location>
</feature>
<evidence type="ECO:0000256" key="7">
    <source>
        <dbReference type="ARBA" id="ARBA00022723"/>
    </source>
</evidence>
<evidence type="ECO:0000256" key="12">
    <source>
        <dbReference type="ARBA" id="ARBA00046075"/>
    </source>
</evidence>
<dbReference type="OMA" id="SPQYIAR"/>
<evidence type="ECO:0000256" key="3">
    <source>
        <dbReference type="ARBA" id="ARBA00004906"/>
    </source>
</evidence>
<dbReference type="PROSITE" id="PS51787">
    <property type="entry name" value="LON_N"/>
    <property type="match status" value="1"/>
</dbReference>
<dbReference type="SUPFAM" id="SSF88697">
    <property type="entry name" value="PUA domain-like"/>
    <property type="match status" value="1"/>
</dbReference>